<organism evidence="2 3">
    <name type="scientific">Larkinella terrae</name>
    <dbReference type="NCBI Taxonomy" id="2025311"/>
    <lineage>
        <taxon>Bacteria</taxon>
        <taxon>Pseudomonadati</taxon>
        <taxon>Bacteroidota</taxon>
        <taxon>Cytophagia</taxon>
        <taxon>Cytophagales</taxon>
        <taxon>Spirosomataceae</taxon>
        <taxon>Larkinella</taxon>
    </lineage>
</organism>
<dbReference type="Gene3D" id="3.40.50.300">
    <property type="entry name" value="P-loop containing nucleotide triphosphate hydrolases"/>
    <property type="match status" value="1"/>
</dbReference>
<gene>
    <name evidence="2" type="ORF">GJJ30_10600</name>
</gene>
<evidence type="ECO:0000313" key="2">
    <source>
        <dbReference type="EMBL" id="MRS61736.1"/>
    </source>
</evidence>
<dbReference type="InterPro" id="IPR027417">
    <property type="entry name" value="P-loop_NTPase"/>
</dbReference>
<protein>
    <recommendedName>
        <fullName evidence="4">ATPase</fullName>
    </recommendedName>
</protein>
<dbReference type="OrthoDB" id="835620at2"/>
<dbReference type="SUPFAM" id="SSF52540">
    <property type="entry name" value="P-loop containing nucleoside triphosphate hydrolases"/>
    <property type="match status" value="1"/>
</dbReference>
<comment type="caution">
    <text evidence="2">The sequence shown here is derived from an EMBL/GenBank/DDBJ whole genome shotgun (WGS) entry which is preliminary data.</text>
</comment>
<keyword evidence="3" id="KW-1185">Reference proteome</keyword>
<dbReference type="RefSeq" id="WP_154175128.1">
    <property type="nucleotide sequence ID" value="NZ_WJXZ01000006.1"/>
</dbReference>
<evidence type="ECO:0000313" key="3">
    <source>
        <dbReference type="Proteomes" id="UP000441754"/>
    </source>
</evidence>
<accession>A0A7K0EJT9</accession>
<name>A0A7K0EJT9_9BACT</name>
<dbReference type="AlphaFoldDB" id="A0A7K0EJT9"/>
<evidence type="ECO:0008006" key="4">
    <source>
        <dbReference type="Google" id="ProtNLM"/>
    </source>
</evidence>
<proteinExistence type="predicted"/>
<reference evidence="2 3" key="1">
    <citation type="journal article" date="2018" name="Antonie Van Leeuwenhoek">
        <title>Larkinella terrae sp. nov., isolated from soil on Jeju Island, South Korea.</title>
        <authorList>
            <person name="Ten L.N."/>
            <person name="Jeon J."/>
            <person name="Park S.J."/>
            <person name="Park S."/>
            <person name="Lee S.Y."/>
            <person name="Kim M.K."/>
            <person name="Jung H.Y."/>
        </authorList>
    </citation>
    <scope>NUCLEOTIDE SEQUENCE [LARGE SCALE GENOMIC DNA]</scope>
    <source>
        <strain evidence="2 3">KCTC 52001</strain>
    </source>
</reference>
<sequence length="286" mass="32865">MTTETKSPAPLHQLLPELNPSLAVGSESGSQSDLPELDEDEYRAAVEAAILAARKVKHQNQLKQAYYERLQQIDPVPDTPDKLSKQILYRGQQIAIDEGWETPFVIDENNREIFNQLCFFFTNHPKMASYGLSPNKGILLFGDVGCGKTVALKIFERNVVQSYKTISCRRLSQLYSQIGDDAIVEYSQMFHNEYRSKYYDQGWLGCFFDDLGTERDGKHFGKNVNLMEEVLQGRYDNQACRGPKTHMTTNITLEEVQDRYGKRVLDRMKQMFNVIEFPINSASRRK</sequence>
<dbReference type="EMBL" id="WJXZ01000006">
    <property type="protein sequence ID" value="MRS61736.1"/>
    <property type="molecule type" value="Genomic_DNA"/>
</dbReference>
<feature type="region of interest" description="Disordered" evidence="1">
    <location>
        <begin position="1"/>
        <end position="38"/>
    </location>
</feature>
<evidence type="ECO:0000256" key="1">
    <source>
        <dbReference type="SAM" id="MobiDB-lite"/>
    </source>
</evidence>
<dbReference type="Proteomes" id="UP000441754">
    <property type="component" value="Unassembled WGS sequence"/>
</dbReference>